<name>A0A2K1K2E3_PHYPA</name>
<dbReference type="InParanoid" id="A0A2K1K2E3"/>
<protein>
    <submittedName>
        <fullName evidence="1 2">Uncharacterized protein</fullName>
    </submittedName>
</protein>
<reference evidence="1 3" key="2">
    <citation type="journal article" date="2018" name="Plant J.">
        <title>The Physcomitrella patens chromosome-scale assembly reveals moss genome structure and evolution.</title>
        <authorList>
            <person name="Lang D."/>
            <person name="Ullrich K.K."/>
            <person name="Murat F."/>
            <person name="Fuchs J."/>
            <person name="Jenkins J."/>
            <person name="Haas F.B."/>
            <person name="Piednoel M."/>
            <person name="Gundlach H."/>
            <person name="Van Bel M."/>
            <person name="Meyberg R."/>
            <person name="Vives C."/>
            <person name="Morata J."/>
            <person name="Symeonidi A."/>
            <person name="Hiss M."/>
            <person name="Muchero W."/>
            <person name="Kamisugi Y."/>
            <person name="Saleh O."/>
            <person name="Blanc G."/>
            <person name="Decker E.L."/>
            <person name="van Gessel N."/>
            <person name="Grimwood J."/>
            <person name="Hayes R.D."/>
            <person name="Graham S.W."/>
            <person name="Gunter L.E."/>
            <person name="McDaniel S.F."/>
            <person name="Hoernstein S.N.W."/>
            <person name="Larsson A."/>
            <person name="Li F.W."/>
            <person name="Perroud P.F."/>
            <person name="Phillips J."/>
            <person name="Ranjan P."/>
            <person name="Rokshar D.S."/>
            <person name="Rothfels C.J."/>
            <person name="Schneider L."/>
            <person name="Shu S."/>
            <person name="Stevenson D.W."/>
            <person name="Thummler F."/>
            <person name="Tillich M."/>
            <person name="Villarreal Aguilar J.C."/>
            <person name="Widiez T."/>
            <person name="Wong G.K."/>
            <person name="Wymore A."/>
            <person name="Zhang Y."/>
            <person name="Zimmer A.D."/>
            <person name="Quatrano R.S."/>
            <person name="Mayer K.F.X."/>
            <person name="Goodstein D."/>
            <person name="Casacuberta J.M."/>
            <person name="Vandepoele K."/>
            <person name="Reski R."/>
            <person name="Cuming A.C."/>
            <person name="Tuskan G.A."/>
            <person name="Maumus F."/>
            <person name="Salse J."/>
            <person name="Schmutz J."/>
            <person name="Rensing S.A."/>
        </authorList>
    </citation>
    <scope>NUCLEOTIDE SEQUENCE [LARGE SCALE GENOMIC DNA]</scope>
    <source>
        <strain evidence="2 3">cv. Gransden 2004</strain>
    </source>
</reference>
<evidence type="ECO:0000313" key="2">
    <source>
        <dbReference type="EnsemblPlants" id="PAC:32911489.CDS.1"/>
    </source>
</evidence>
<reference evidence="1 3" key="1">
    <citation type="journal article" date="2008" name="Science">
        <title>The Physcomitrella genome reveals evolutionary insights into the conquest of land by plants.</title>
        <authorList>
            <person name="Rensing S."/>
            <person name="Lang D."/>
            <person name="Zimmer A."/>
            <person name="Terry A."/>
            <person name="Salamov A."/>
            <person name="Shapiro H."/>
            <person name="Nishiyama T."/>
            <person name="Perroud P.-F."/>
            <person name="Lindquist E."/>
            <person name="Kamisugi Y."/>
            <person name="Tanahashi T."/>
            <person name="Sakakibara K."/>
            <person name="Fujita T."/>
            <person name="Oishi K."/>
            <person name="Shin-I T."/>
            <person name="Kuroki Y."/>
            <person name="Toyoda A."/>
            <person name="Suzuki Y."/>
            <person name="Hashimoto A."/>
            <person name="Yamaguchi K."/>
            <person name="Sugano A."/>
            <person name="Kohara Y."/>
            <person name="Fujiyama A."/>
            <person name="Anterola A."/>
            <person name="Aoki S."/>
            <person name="Ashton N."/>
            <person name="Barbazuk W.B."/>
            <person name="Barker E."/>
            <person name="Bennetzen J."/>
            <person name="Bezanilla M."/>
            <person name="Blankenship R."/>
            <person name="Cho S.H."/>
            <person name="Dutcher S."/>
            <person name="Estelle M."/>
            <person name="Fawcett J.A."/>
            <person name="Gundlach H."/>
            <person name="Hanada K."/>
            <person name="Heyl A."/>
            <person name="Hicks K.A."/>
            <person name="Hugh J."/>
            <person name="Lohr M."/>
            <person name="Mayer K."/>
            <person name="Melkozernov A."/>
            <person name="Murata T."/>
            <person name="Nelson D."/>
            <person name="Pils B."/>
            <person name="Prigge M."/>
            <person name="Reiss B."/>
            <person name="Renner T."/>
            <person name="Rombauts S."/>
            <person name="Rushton P."/>
            <person name="Sanderfoot A."/>
            <person name="Schween G."/>
            <person name="Shiu S.-H."/>
            <person name="Stueber K."/>
            <person name="Theodoulou F.L."/>
            <person name="Tu H."/>
            <person name="Van de Peer Y."/>
            <person name="Verrier P.J."/>
            <person name="Waters E."/>
            <person name="Wood A."/>
            <person name="Yang L."/>
            <person name="Cove D."/>
            <person name="Cuming A."/>
            <person name="Hasebe M."/>
            <person name="Lucas S."/>
            <person name="Mishler D.B."/>
            <person name="Reski R."/>
            <person name="Grigoriev I."/>
            <person name="Quatrano R.S."/>
            <person name="Boore J.L."/>
        </authorList>
    </citation>
    <scope>NUCLEOTIDE SEQUENCE [LARGE SCALE GENOMIC DNA]</scope>
    <source>
        <strain evidence="2 3">cv. Gransden 2004</strain>
    </source>
</reference>
<dbReference type="PROSITE" id="PS51257">
    <property type="entry name" value="PROKAR_LIPOPROTEIN"/>
    <property type="match status" value="1"/>
</dbReference>
<dbReference type="EnsemblPlants" id="Pp3c9_7729V3.1">
    <property type="protein sequence ID" value="PAC:32911489.CDS.1"/>
    <property type="gene ID" value="Pp3c9_7729"/>
</dbReference>
<proteinExistence type="predicted"/>
<dbReference type="Gramene" id="Pp3c9_7729V3.1">
    <property type="protein sequence ID" value="PAC:32911489.CDS.1"/>
    <property type="gene ID" value="Pp3c9_7729"/>
</dbReference>
<sequence length="105" mass="12083">MPMCFIKRSRRPDCAWLFVALWNNFHLLYLGIGCERTSGKLLKDDGKFGDTVGTTALHNALPIFLWRRIHLCNHSLESCSCFPPSSTSLPRPVPPILWIWVTYLH</sequence>
<accession>A0A2K1K2E3</accession>
<dbReference type="AlphaFoldDB" id="A0A2K1K2E3"/>
<gene>
    <name evidence="1" type="ORF">PHYPA_012419</name>
</gene>
<organism evidence="1">
    <name type="scientific">Physcomitrium patens</name>
    <name type="common">Spreading-leaved earth moss</name>
    <name type="synonym">Physcomitrella patens</name>
    <dbReference type="NCBI Taxonomy" id="3218"/>
    <lineage>
        <taxon>Eukaryota</taxon>
        <taxon>Viridiplantae</taxon>
        <taxon>Streptophyta</taxon>
        <taxon>Embryophyta</taxon>
        <taxon>Bryophyta</taxon>
        <taxon>Bryophytina</taxon>
        <taxon>Bryopsida</taxon>
        <taxon>Funariidae</taxon>
        <taxon>Funariales</taxon>
        <taxon>Funariaceae</taxon>
        <taxon>Physcomitrium</taxon>
    </lineage>
</organism>
<evidence type="ECO:0000313" key="3">
    <source>
        <dbReference type="Proteomes" id="UP000006727"/>
    </source>
</evidence>
<evidence type="ECO:0000313" key="1">
    <source>
        <dbReference type="EMBL" id="PNR47946.1"/>
    </source>
</evidence>
<dbReference type="Proteomes" id="UP000006727">
    <property type="component" value="Chromosome 9"/>
</dbReference>
<keyword evidence="3" id="KW-1185">Reference proteome</keyword>
<reference evidence="2" key="3">
    <citation type="submission" date="2020-12" db="UniProtKB">
        <authorList>
            <consortium name="EnsemblPlants"/>
        </authorList>
    </citation>
    <scope>IDENTIFICATION</scope>
</reference>
<dbReference type="EMBL" id="ABEU02000009">
    <property type="protein sequence ID" value="PNR47946.1"/>
    <property type="molecule type" value="Genomic_DNA"/>
</dbReference>